<dbReference type="Gene3D" id="3.10.129.10">
    <property type="entry name" value="Hotdog Thioesterase"/>
    <property type="match status" value="1"/>
</dbReference>
<comment type="similarity">
    <text evidence="1">Belongs to the acyl coenzyme A hydrolase family.</text>
</comment>
<dbReference type="CDD" id="cd03442">
    <property type="entry name" value="BFIT_BACH"/>
    <property type="match status" value="1"/>
</dbReference>
<evidence type="ECO:0000256" key="3">
    <source>
        <dbReference type="PROSITE-ProRule" id="PRU01106"/>
    </source>
</evidence>
<dbReference type="Pfam" id="PF03061">
    <property type="entry name" value="4HBT"/>
    <property type="match status" value="1"/>
</dbReference>
<evidence type="ECO:0000313" key="5">
    <source>
        <dbReference type="EMBL" id="MBP1917722.1"/>
    </source>
</evidence>
<evidence type="ECO:0000259" key="4">
    <source>
        <dbReference type="PROSITE" id="PS51770"/>
    </source>
</evidence>
<name>A0ABS4FZJ8_9CLOT</name>
<comment type="caution">
    <text evidence="5">The sequence shown here is derived from an EMBL/GenBank/DDBJ whole genome shotgun (WGS) entry which is preliminary data.</text>
</comment>
<accession>A0ABS4FZJ8</accession>
<proteinExistence type="inferred from homology"/>
<evidence type="ECO:0000256" key="2">
    <source>
        <dbReference type="ARBA" id="ARBA00022801"/>
    </source>
</evidence>
<sequence length="156" mass="17402">MQNKIMDNINFPMAETSLFMEPIHSNYMGNVHGGELMKLMDSTAGIAASKHAKGQVVTARVDEIVFHKAIHIGDLVRCIAQVAYVGNTSMQVLVNVMVYRLGDYSDSTTALTAFFTMVHMDYDGKPKEVAKLNPVTKEEKFLYSLGEYKYTAIRGK</sequence>
<organism evidence="5 6">
    <name type="scientific">Youngiibacter multivorans</name>
    <dbReference type="NCBI Taxonomy" id="937251"/>
    <lineage>
        <taxon>Bacteria</taxon>
        <taxon>Bacillati</taxon>
        <taxon>Bacillota</taxon>
        <taxon>Clostridia</taxon>
        <taxon>Eubacteriales</taxon>
        <taxon>Clostridiaceae</taxon>
        <taxon>Youngiibacter</taxon>
    </lineage>
</organism>
<dbReference type="RefSeq" id="WP_209457967.1">
    <property type="nucleotide sequence ID" value="NZ_JAGGKC010000001.1"/>
</dbReference>
<dbReference type="Proteomes" id="UP001519271">
    <property type="component" value="Unassembled WGS sequence"/>
</dbReference>
<dbReference type="EMBL" id="JAGGKC010000001">
    <property type="protein sequence ID" value="MBP1917722.1"/>
    <property type="molecule type" value="Genomic_DNA"/>
</dbReference>
<keyword evidence="2 3" id="KW-0378">Hydrolase</keyword>
<dbReference type="PROSITE" id="PS51770">
    <property type="entry name" value="HOTDOG_ACOT"/>
    <property type="match status" value="1"/>
</dbReference>
<dbReference type="InterPro" id="IPR029069">
    <property type="entry name" value="HotDog_dom_sf"/>
</dbReference>
<evidence type="ECO:0000256" key="1">
    <source>
        <dbReference type="ARBA" id="ARBA00010458"/>
    </source>
</evidence>
<dbReference type="SUPFAM" id="SSF54637">
    <property type="entry name" value="Thioesterase/thiol ester dehydrase-isomerase"/>
    <property type="match status" value="1"/>
</dbReference>
<gene>
    <name evidence="5" type="ORF">J2Z34_000185</name>
</gene>
<evidence type="ECO:0000313" key="6">
    <source>
        <dbReference type="Proteomes" id="UP001519271"/>
    </source>
</evidence>
<dbReference type="InterPro" id="IPR040170">
    <property type="entry name" value="Cytosol_ACT"/>
</dbReference>
<dbReference type="InterPro" id="IPR006683">
    <property type="entry name" value="Thioestr_dom"/>
</dbReference>
<dbReference type="InterPro" id="IPR033120">
    <property type="entry name" value="HOTDOG_ACOT"/>
</dbReference>
<feature type="domain" description="HotDog ACOT-type" evidence="4">
    <location>
        <begin position="10"/>
        <end position="123"/>
    </location>
</feature>
<dbReference type="PANTHER" id="PTHR11049">
    <property type="entry name" value="ACYL COENZYME A THIOESTER HYDROLASE"/>
    <property type="match status" value="1"/>
</dbReference>
<keyword evidence="6" id="KW-1185">Reference proteome</keyword>
<protein>
    <submittedName>
        <fullName evidence="5">Uncharacterized protein (TIGR00369 family)</fullName>
    </submittedName>
</protein>
<reference evidence="5 6" key="1">
    <citation type="submission" date="2021-03" db="EMBL/GenBank/DDBJ databases">
        <title>Genomic Encyclopedia of Type Strains, Phase IV (KMG-IV): sequencing the most valuable type-strain genomes for metagenomic binning, comparative biology and taxonomic classification.</title>
        <authorList>
            <person name="Goeker M."/>
        </authorList>
    </citation>
    <scope>NUCLEOTIDE SEQUENCE [LARGE SCALE GENOMIC DNA]</scope>
    <source>
        <strain evidence="5 6">DSM 6139</strain>
    </source>
</reference>